<accession>A0A218XFQ1</accession>
<dbReference type="AlphaFoldDB" id="A0A218XFQ1"/>
<evidence type="ECO:0000256" key="1">
    <source>
        <dbReference type="SAM" id="MobiDB-lite"/>
    </source>
</evidence>
<comment type="caution">
    <text evidence="2">The sequence shown here is derived from an EMBL/GenBank/DDBJ whole genome shotgun (WGS) entry which is preliminary data.</text>
</comment>
<evidence type="ECO:0000313" key="2">
    <source>
        <dbReference type="EMBL" id="OWM83753.1"/>
    </source>
</evidence>
<feature type="region of interest" description="Disordered" evidence="1">
    <location>
        <begin position="1"/>
        <end position="29"/>
    </location>
</feature>
<reference evidence="3" key="1">
    <citation type="journal article" date="2017" name="Plant J.">
        <title>The pomegranate (Punica granatum L.) genome and the genomics of punicalagin biosynthesis.</title>
        <authorList>
            <person name="Qin G."/>
            <person name="Xu C."/>
            <person name="Ming R."/>
            <person name="Tang H."/>
            <person name="Guyot R."/>
            <person name="Kramer E.M."/>
            <person name="Hu Y."/>
            <person name="Yi X."/>
            <person name="Qi Y."/>
            <person name="Xu X."/>
            <person name="Gao Z."/>
            <person name="Pan H."/>
            <person name="Jian J."/>
            <person name="Tian Y."/>
            <person name="Yue Z."/>
            <person name="Xu Y."/>
        </authorList>
    </citation>
    <scope>NUCLEOTIDE SEQUENCE [LARGE SCALE GENOMIC DNA]</scope>
    <source>
        <strain evidence="3">cv. Dabenzi</strain>
    </source>
</reference>
<dbReference type="EMBL" id="MTKT01001810">
    <property type="protein sequence ID" value="OWM83753.1"/>
    <property type="molecule type" value="Genomic_DNA"/>
</dbReference>
<proteinExistence type="predicted"/>
<evidence type="ECO:0000313" key="3">
    <source>
        <dbReference type="Proteomes" id="UP000197138"/>
    </source>
</evidence>
<protein>
    <submittedName>
        <fullName evidence="2">Uncharacterized protein</fullName>
    </submittedName>
</protein>
<name>A0A218XFQ1_PUNGR</name>
<dbReference type="Proteomes" id="UP000197138">
    <property type="component" value="Unassembled WGS sequence"/>
</dbReference>
<gene>
    <name evidence="2" type="ORF">CDL15_Pgr004183</name>
</gene>
<sequence>MSGRSSRPLATSPRAQGVKSRAFEPIDPGRVEPLGVEPFERVEGLELEGLIPLTPSCDFRGLSCFWSA</sequence>
<organism evidence="2 3">
    <name type="scientific">Punica granatum</name>
    <name type="common">Pomegranate</name>
    <dbReference type="NCBI Taxonomy" id="22663"/>
    <lineage>
        <taxon>Eukaryota</taxon>
        <taxon>Viridiplantae</taxon>
        <taxon>Streptophyta</taxon>
        <taxon>Embryophyta</taxon>
        <taxon>Tracheophyta</taxon>
        <taxon>Spermatophyta</taxon>
        <taxon>Magnoliopsida</taxon>
        <taxon>eudicotyledons</taxon>
        <taxon>Gunneridae</taxon>
        <taxon>Pentapetalae</taxon>
        <taxon>rosids</taxon>
        <taxon>malvids</taxon>
        <taxon>Myrtales</taxon>
        <taxon>Lythraceae</taxon>
        <taxon>Punica</taxon>
    </lineage>
</organism>